<name>A0ABX7GRN4_9GAMM</name>
<dbReference type="Gene3D" id="3.40.1410.10">
    <property type="entry name" value="Chorismate lyase-like"/>
    <property type="match status" value="1"/>
</dbReference>
<keyword evidence="1" id="KW-0732">Signal</keyword>
<dbReference type="RefSeq" id="WP_188800152.1">
    <property type="nucleotide sequence ID" value="NZ_BMIZ01000002.1"/>
</dbReference>
<evidence type="ECO:0000313" key="2">
    <source>
        <dbReference type="EMBL" id="QRN52920.1"/>
    </source>
</evidence>
<evidence type="ECO:0008006" key="4">
    <source>
        <dbReference type="Google" id="ProtNLM"/>
    </source>
</evidence>
<feature type="signal peptide" evidence="1">
    <location>
        <begin position="1"/>
        <end position="24"/>
    </location>
</feature>
<feature type="chain" id="PRO_5045698196" description="Chorismate lyase" evidence="1">
    <location>
        <begin position="25"/>
        <end position="223"/>
    </location>
</feature>
<accession>A0ABX7GRN4</accession>
<sequence length="223" mass="24329">MAQRICRYSIIGVVSLAVALPALAKQPPQSWPDTVLSRTQALAELQTLNAELLSHPSATLTLEHWCSVHHLALDAKVVARRVHGEDKPLPDGARALLGIGPDEPVRYRRVALSCGDVVLSDADNWYVPSRLTAAMNQLLDNSDVPFGKVVQPLHFRRQTLSAELLWSPLPEGWDSGAPLPPPSSASLAIPDHVLQHRAVLYTADNQPFSLVVESYTGHVLSRP</sequence>
<evidence type="ECO:0000256" key="1">
    <source>
        <dbReference type="SAM" id="SignalP"/>
    </source>
</evidence>
<evidence type="ECO:0000313" key="3">
    <source>
        <dbReference type="Proteomes" id="UP000663181"/>
    </source>
</evidence>
<protein>
    <recommendedName>
        <fullName evidence="4">Chorismate lyase</fullName>
    </recommendedName>
</protein>
<dbReference type="EMBL" id="CP064030">
    <property type="protein sequence ID" value="QRN52920.1"/>
    <property type="molecule type" value="Genomic_DNA"/>
</dbReference>
<reference evidence="2 3" key="1">
    <citation type="submission" date="2020-10" db="EMBL/GenBank/DDBJ databases">
        <title>Phylogeny of dyella-like bacteria.</title>
        <authorList>
            <person name="Fu J."/>
        </authorList>
    </citation>
    <scope>NUCLEOTIDE SEQUENCE [LARGE SCALE GENOMIC DNA]</scope>
    <source>
        <strain evidence="2 3">DHOB09</strain>
    </source>
</reference>
<gene>
    <name evidence="2" type="ORF">ISN74_15930</name>
</gene>
<dbReference type="SUPFAM" id="SSF64288">
    <property type="entry name" value="Chorismate lyase-like"/>
    <property type="match status" value="1"/>
</dbReference>
<keyword evidence="3" id="KW-1185">Reference proteome</keyword>
<organism evidence="2 3">
    <name type="scientific">Dyella caseinilytica</name>
    <dbReference type="NCBI Taxonomy" id="1849581"/>
    <lineage>
        <taxon>Bacteria</taxon>
        <taxon>Pseudomonadati</taxon>
        <taxon>Pseudomonadota</taxon>
        <taxon>Gammaproteobacteria</taxon>
        <taxon>Lysobacterales</taxon>
        <taxon>Rhodanobacteraceae</taxon>
        <taxon>Dyella</taxon>
    </lineage>
</organism>
<proteinExistence type="predicted"/>
<dbReference type="Proteomes" id="UP000663181">
    <property type="component" value="Chromosome"/>
</dbReference>
<dbReference type="InterPro" id="IPR028978">
    <property type="entry name" value="Chorismate_lyase_/UTRA_dom_sf"/>
</dbReference>